<dbReference type="Proteomes" id="UP000183104">
    <property type="component" value="Unassembled WGS sequence"/>
</dbReference>
<dbReference type="STRING" id="381306.AN478_03325"/>
<organism evidence="2 3">
    <name type="scientific">Thiohalorhabdus denitrificans</name>
    <dbReference type="NCBI Taxonomy" id="381306"/>
    <lineage>
        <taxon>Bacteria</taxon>
        <taxon>Pseudomonadati</taxon>
        <taxon>Pseudomonadota</taxon>
        <taxon>Gammaproteobacteria</taxon>
        <taxon>Thiohalorhabdales</taxon>
        <taxon>Thiohalorhabdaceae</taxon>
        <taxon>Thiohalorhabdus</taxon>
    </lineage>
</organism>
<evidence type="ECO:0008006" key="4">
    <source>
        <dbReference type="Google" id="ProtNLM"/>
    </source>
</evidence>
<feature type="signal peptide" evidence="1">
    <location>
        <begin position="1"/>
        <end position="22"/>
    </location>
</feature>
<protein>
    <recommendedName>
        <fullName evidence="4">Outer membrane protein beta-barrel domain-containing protein</fullName>
    </recommendedName>
</protein>
<accession>A0A1G5FU30</accession>
<evidence type="ECO:0000313" key="2">
    <source>
        <dbReference type="EMBL" id="SCY42726.1"/>
    </source>
</evidence>
<keyword evidence="1" id="KW-0732">Signal</keyword>
<sequence length="250" mass="27495">MKAQSLCPIVCLGMVAATPAVAAGDRGPVTVEVEGGGVWFSGNDVRVPGDSGTRFDLLDLTGTGANGFYRIYGAWDLTRRHGLRLGIAPLKVSGTGKLGKRTRFAGTTFDPGRTKATYRFSTYRLTYRYTFAEGPRAAWRIGFTGLVRDAKIQLEQDGQRARDTNVGFVPLLHLYGRVRLTPDWDFVLDFDGLAAPQGRALDLGLKVVRDVGRNWQVGAGYRTLEGGVDNDEVYNFAWLHYGFASLAYRF</sequence>
<dbReference type="AlphaFoldDB" id="A0A1G5FU30"/>
<dbReference type="RefSeq" id="WP_143004137.1">
    <property type="nucleotide sequence ID" value="NZ_FMUN01000005.1"/>
</dbReference>
<evidence type="ECO:0000313" key="3">
    <source>
        <dbReference type="Proteomes" id="UP000183104"/>
    </source>
</evidence>
<gene>
    <name evidence="2" type="ORF">SAMN05661077_2114</name>
</gene>
<proteinExistence type="predicted"/>
<dbReference type="OrthoDB" id="941853at2"/>
<feature type="chain" id="PRO_5010356999" description="Outer membrane protein beta-barrel domain-containing protein" evidence="1">
    <location>
        <begin position="23"/>
        <end position="250"/>
    </location>
</feature>
<evidence type="ECO:0000256" key="1">
    <source>
        <dbReference type="SAM" id="SignalP"/>
    </source>
</evidence>
<name>A0A1G5FU30_9GAMM</name>
<reference evidence="3" key="1">
    <citation type="submission" date="2016-10" db="EMBL/GenBank/DDBJ databases">
        <authorList>
            <person name="Varghese N."/>
        </authorList>
    </citation>
    <scope>NUCLEOTIDE SEQUENCE [LARGE SCALE GENOMIC DNA]</scope>
    <source>
        <strain evidence="3">HL 19</strain>
    </source>
</reference>
<dbReference type="EMBL" id="FMUN01000005">
    <property type="protein sequence ID" value="SCY42726.1"/>
    <property type="molecule type" value="Genomic_DNA"/>
</dbReference>
<keyword evidence="3" id="KW-1185">Reference proteome</keyword>